<dbReference type="EMBL" id="CP002390">
    <property type="protein sequence ID" value="EFE27597.1"/>
    <property type="molecule type" value="Genomic_DNA"/>
</dbReference>
<feature type="transmembrane region" description="Helical" evidence="1">
    <location>
        <begin position="52"/>
        <end position="71"/>
    </location>
</feature>
<accession>D6GTS6</accession>
<protein>
    <recommendedName>
        <fullName evidence="4">DUF4367 domain-containing protein</fullName>
    </recommendedName>
</protein>
<dbReference type="KEGG" id="faa:HMPREF0389_01515"/>
<organism evidence="2 3">
    <name type="scientific">Filifactor alocis (strain ATCC 35896 / CCUG 47790 / D40 B5)</name>
    <name type="common">Fusobacterium alocis</name>
    <dbReference type="NCBI Taxonomy" id="546269"/>
    <lineage>
        <taxon>Bacteria</taxon>
        <taxon>Bacillati</taxon>
        <taxon>Bacillota</taxon>
        <taxon>Clostridia</taxon>
        <taxon>Peptostreptococcales</taxon>
        <taxon>Filifactoraceae</taxon>
        <taxon>Filifactor</taxon>
    </lineage>
</organism>
<dbReference type="AlphaFoldDB" id="D6GTS6"/>
<evidence type="ECO:0000256" key="1">
    <source>
        <dbReference type="SAM" id="Phobius"/>
    </source>
</evidence>
<dbReference type="STRING" id="546269.HMPREF0389_01515"/>
<proteinExistence type="predicted"/>
<gene>
    <name evidence="2" type="ordered locus">HMPREF0389_01515</name>
</gene>
<name>D6GTS6_FILAD</name>
<dbReference type="eggNOG" id="ENOG5032ZTU">
    <property type="taxonomic scope" value="Bacteria"/>
</dbReference>
<keyword evidence="1" id="KW-0812">Transmembrane</keyword>
<evidence type="ECO:0000313" key="3">
    <source>
        <dbReference type="Proteomes" id="UP000007468"/>
    </source>
</evidence>
<evidence type="ECO:0008006" key="4">
    <source>
        <dbReference type="Google" id="ProtNLM"/>
    </source>
</evidence>
<keyword evidence="1" id="KW-1133">Transmembrane helix</keyword>
<keyword evidence="3" id="KW-1185">Reference proteome</keyword>
<evidence type="ECO:0000313" key="2">
    <source>
        <dbReference type="EMBL" id="EFE27597.1"/>
    </source>
</evidence>
<dbReference type="Proteomes" id="UP000007468">
    <property type="component" value="Chromosome"/>
</dbReference>
<keyword evidence="1" id="KW-0472">Membrane</keyword>
<reference evidence="3" key="1">
    <citation type="submission" date="2010-12" db="EMBL/GenBank/DDBJ databases">
        <title>The genome sequence of Filifactor alocis strain ATCC 35896.</title>
        <authorList>
            <consortium name="The Broad Institute Genome Sequencing Platform"/>
            <person name="Ward D."/>
            <person name="Earl A."/>
            <person name="Feldgarden M."/>
            <person name="Young S.K."/>
            <person name="Gargeya S."/>
            <person name="Zeng Q."/>
            <person name="Alvarado L."/>
            <person name="Berlin A."/>
            <person name="Bochicchio J."/>
            <person name="Chapman S.B."/>
            <person name="Chen Z."/>
            <person name="Freedman E."/>
            <person name="Gellesch M."/>
            <person name="Goldberg J."/>
            <person name="Griggs A."/>
            <person name="Gujja S."/>
            <person name="Heilman E."/>
            <person name="Heiman D."/>
            <person name="Howarth C."/>
            <person name="Mehta T."/>
            <person name="Neiman D."/>
            <person name="Pearson M."/>
            <person name="Roberts A."/>
            <person name="Saif S."/>
            <person name="Shea T."/>
            <person name="Shenoy N."/>
            <person name="Sisk P."/>
            <person name="Stolte C."/>
            <person name="Sykes S."/>
            <person name="White J."/>
            <person name="Yandava C."/>
            <person name="Izard J."/>
            <person name="Blanton J.M."/>
            <person name="Baranova O.V."/>
            <person name="Tanner A.C."/>
            <person name="Dewhirst F.E."/>
            <person name="Haas B."/>
            <person name="Nusbaum C."/>
            <person name="Birren B."/>
        </authorList>
    </citation>
    <scope>NUCLEOTIDE SEQUENCE [LARGE SCALE GENOMIC DNA]</scope>
    <source>
        <strain evidence="3">ATCC 35896 / D40 B5</strain>
    </source>
</reference>
<sequence>MMKKENSFDNLLVQSLQEIAKDKEPHLIYEGVQQKLQQERKRAMKTTSKKRIGIATVCCFLLLGLTGFAIGKVTGYFGSAHFMSHQLPTEQELQKELGSVPTLVENFSNGYTFDSYYQGDTSQVDDNNTPIETVPMIDLGYIDKNQNRNGISLTIQPQWKREEPSEADKTEMISGIQINIYEIENKFVPPNYEPTEEEIELQEQGLLNLAFGSDTVEENHSTLLTWQKDNLSYSLLYTGHGEVSAAELLDMAKEIIEK</sequence>